<dbReference type="HOGENOM" id="CLU_097491_0_0_9"/>
<dbReference type="SUPFAM" id="SSF75169">
    <property type="entry name" value="DsrEFH-like"/>
    <property type="match status" value="1"/>
</dbReference>
<dbReference type="Proteomes" id="UP000001572">
    <property type="component" value="Chromosome"/>
</dbReference>
<dbReference type="Gene3D" id="3.30.110.40">
    <property type="entry name" value="TusA-like domain"/>
    <property type="match status" value="1"/>
</dbReference>
<dbReference type="InterPro" id="IPR019870">
    <property type="entry name" value="Se_metab_YedF"/>
</dbReference>
<dbReference type="RefSeq" id="WP_011971179.1">
    <property type="nucleotide sequence ID" value="NC_009633.1"/>
</dbReference>
<evidence type="ECO:0000313" key="3">
    <source>
        <dbReference type="EMBL" id="ABR46270.1"/>
    </source>
</evidence>
<protein>
    <submittedName>
        <fullName evidence="3">SirA family protein</fullName>
    </submittedName>
</protein>
<dbReference type="InterPro" id="IPR001455">
    <property type="entry name" value="TusA-like"/>
</dbReference>
<dbReference type="InterPro" id="IPR027396">
    <property type="entry name" value="DsrEFH-like"/>
</dbReference>
<organism evidence="3 4">
    <name type="scientific">Alkaliphilus metalliredigens (strain QYMF)</name>
    <dbReference type="NCBI Taxonomy" id="293826"/>
    <lineage>
        <taxon>Bacteria</taxon>
        <taxon>Bacillati</taxon>
        <taxon>Bacillota</taxon>
        <taxon>Clostridia</taxon>
        <taxon>Peptostreptococcales</taxon>
        <taxon>Natronincolaceae</taxon>
        <taxon>Alkaliphilus</taxon>
    </lineage>
</organism>
<keyword evidence="4" id="KW-1185">Reference proteome</keyword>
<dbReference type="KEGG" id="amt:Amet_0027"/>
<comment type="similarity">
    <text evidence="1">Belongs to the sulfur carrier protein TusA family.</text>
</comment>
<reference evidence="4" key="1">
    <citation type="journal article" date="2016" name="Genome Announc.">
        <title>Complete genome sequence of Alkaliphilus metalliredigens strain QYMF, an alkaliphilic and metal-reducing bacterium isolated from borax-contaminated leachate ponds.</title>
        <authorList>
            <person name="Hwang C."/>
            <person name="Copeland A."/>
            <person name="Lucas S."/>
            <person name="Lapidus A."/>
            <person name="Barry K."/>
            <person name="Detter J.C."/>
            <person name="Glavina Del Rio T."/>
            <person name="Hammon N."/>
            <person name="Israni S."/>
            <person name="Dalin E."/>
            <person name="Tice H."/>
            <person name="Pitluck S."/>
            <person name="Chertkov O."/>
            <person name="Brettin T."/>
            <person name="Bruce D."/>
            <person name="Han C."/>
            <person name="Schmutz J."/>
            <person name="Larimer F."/>
            <person name="Land M.L."/>
            <person name="Hauser L."/>
            <person name="Kyrpides N."/>
            <person name="Mikhailova N."/>
            <person name="Ye Q."/>
            <person name="Zhou J."/>
            <person name="Richardson P."/>
            <person name="Fields M.W."/>
        </authorList>
    </citation>
    <scope>NUCLEOTIDE SEQUENCE [LARGE SCALE GENOMIC DNA]</scope>
    <source>
        <strain evidence="4">QYMF</strain>
    </source>
</reference>
<dbReference type="EMBL" id="CP000724">
    <property type="protein sequence ID" value="ABR46270.1"/>
    <property type="molecule type" value="Genomic_DNA"/>
</dbReference>
<accession>A6TJA2</accession>
<proteinExistence type="inferred from homology"/>
<dbReference type="SUPFAM" id="SSF64307">
    <property type="entry name" value="SirA-like"/>
    <property type="match status" value="1"/>
</dbReference>
<gene>
    <name evidence="3" type="ordered locus">Amet_0027</name>
</gene>
<name>A6TJA2_ALKMQ</name>
<feature type="domain" description="UPF0033" evidence="2">
    <location>
        <begin position="16"/>
        <end position="40"/>
    </location>
</feature>
<sequence length="211" mass="23539">MWYFNKGGLLKVNKEIDARGMNCPLPVIHTKKALESIDQGKITTIVDNETARENISKLAKSLDCEIDIQENQGSYYIDIFKDYETQGMEAMDIQCDDSPKKDLVILIGQDQMGEGSVELGKVLMKGYLYTLTEVTPYPKAIILVNSGVRLSTEDPETIGHLRILEANGVEILSCGTCLDYFKLKDKLVVGGLTNMYTIVEHLNNANNTIKL</sequence>
<evidence type="ECO:0000259" key="2">
    <source>
        <dbReference type="PROSITE" id="PS01148"/>
    </source>
</evidence>
<evidence type="ECO:0000313" key="4">
    <source>
        <dbReference type="Proteomes" id="UP000001572"/>
    </source>
</evidence>
<dbReference type="PANTHER" id="PTHR33279">
    <property type="entry name" value="SULFUR CARRIER PROTEIN YEDF-RELATED"/>
    <property type="match status" value="1"/>
</dbReference>
<dbReference type="PANTHER" id="PTHR33279:SF6">
    <property type="entry name" value="SULFUR CARRIER PROTEIN YEDF-RELATED"/>
    <property type="match status" value="1"/>
</dbReference>
<dbReference type="CDD" id="cd03421">
    <property type="entry name" value="SirA_like_N"/>
    <property type="match status" value="1"/>
</dbReference>
<evidence type="ECO:0000256" key="1">
    <source>
        <dbReference type="ARBA" id="ARBA00008984"/>
    </source>
</evidence>
<dbReference type="InterPro" id="IPR036868">
    <property type="entry name" value="TusA-like_sf"/>
</dbReference>
<dbReference type="STRING" id="293826.Amet_0027"/>
<dbReference type="PROSITE" id="PS01148">
    <property type="entry name" value="UPF0033"/>
    <property type="match status" value="1"/>
</dbReference>
<dbReference type="NCBIfam" id="TIGR03527">
    <property type="entry name" value="selenium_YedF"/>
    <property type="match status" value="1"/>
</dbReference>
<dbReference type="AlphaFoldDB" id="A6TJA2"/>
<dbReference type="eggNOG" id="COG0425">
    <property type="taxonomic scope" value="Bacteria"/>
</dbReference>
<dbReference type="Pfam" id="PF01206">
    <property type="entry name" value="TusA"/>
    <property type="match status" value="1"/>
</dbReference>